<protein>
    <submittedName>
        <fullName evidence="7">Uncharacterized protein</fullName>
    </submittedName>
</protein>
<dbReference type="AlphaFoldDB" id="A0A9D4U770"/>
<accession>A0A9D4U770</accession>
<comment type="similarity">
    <text evidence="2">Belongs to the UPF0496 family.</text>
</comment>
<evidence type="ECO:0000313" key="8">
    <source>
        <dbReference type="Proteomes" id="UP000886520"/>
    </source>
</evidence>
<reference evidence="7" key="1">
    <citation type="submission" date="2021-01" db="EMBL/GenBank/DDBJ databases">
        <title>Adiantum capillus-veneris genome.</title>
        <authorList>
            <person name="Fang Y."/>
            <person name="Liao Q."/>
        </authorList>
    </citation>
    <scope>NUCLEOTIDE SEQUENCE</scope>
    <source>
        <strain evidence="7">H3</strain>
        <tissue evidence="7">Leaf</tissue>
    </source>
</reference>
<keyword evidence="8" id="KW-1185">Reference proteome</keyword>
<dbReference type="PANTHER" id="PTHR31113:SF2">
    <property type="entry name" value="OS04G0423200 PROTEIN"/>
    <property type="match status" value="1"/>
</dbReference>
<dbReference type="EMBL" id="JABFUD020000022">
    <property type="protein sequence ID" value="KAI5062615.1"/>
    <property type="molecule type" value="Genomic_DNA"/>
</dbReference>
<evidence type="ECO:0000256" key="1">
    <source>
        <dbReference type="ARBA" id="ARBA00004370"/>
    </source>
</evidence>
<evidence type="ECO:0000256" key="5">
    <source>
        <dbReference type="ARBA" id="ARBA00023136"/>
    </source>
</evidence>
<keyword evidence="4 6" id="KW-1133">Transmembrane helix</keyword>
<evidence type="ECO:0000256" key="3">
    <source>
        <dbReference type="ARBA" id="ARBA00022692"/>
    </source>
</evidence>
<feature type="transmembrane region" description="Helical" evidence="6">
    <location>
        <begin position="211"/>
        <end position="229"/>
    </location>
</feature>
<evidence type="ECO:0000256" key="2">
    <source>
        <dbReference type="ARBA" id="ARBA00009074"/>
    </source>
</evidence>
<dbReference type="GO" id="GO:0016020">
    <property type="term" value="C:membrane"/>
    <property type="evidence" value="ECO:0007669"/>
    <property type="project" value="UniProtKB-SubCell"/>
</dbReference>
<organism evidence="7 8">
    <name type="scientific">Adiantum capillus-veneris</name>
    <name type="common">Maidenhair fern</name>
    <dbReference type="NCBI Taxonomy" id="13818"/>
    <lineage>
        <taxon>Eukaryota</taxon>
        <taxon>Viridiplantae</taxon>
        <taxon>Streptophyta</taxon>
        <taxon>Embryophyta</taxon>
        <taxon>Tracheophyta</taxon>
        <taxon>Polypodiopsida</taxon>
        <taxon>Polypodiidae</taxon>
        <taxon>Polypodiales</taxon>
        <taxon>Pteridineae</taxon>
        <taxon>Pteridaceae</taxon>
        <taxon>Vittarioideae</taxon>
        <taxon>Adiantum</taxon>
    </lineage>
</organism>
<proteinExistence type="inferred from homology"/>
<dbReference type="Pfam" id="PF05055">
    <property type="entry name" value="DUF677"/>
    <property type="match status" value="1"/>
</dbReference>
<comment type="caution">
    <text evidence="7">The sequence shown here is derived from an EMBL/GenBank/DDBJ whole genome shotgun (WGS) entry which is preliminary data.</text>
</comment>
<keyword evidence="3 6" id="KW-0812">Transmembrane</keyword>
<evidence type="ECO:0000256" key="6">
    <source>
        <dbReference type="SAM" id="Phobius"/>
    </source>
</evidence>
<dbReference type="Proteomes" id="UP000886520">
    <property type="component" value="Chromosome 22"/>
</dbReference>
<name>A0A9D4U770_ADICA</name>
<keyword evidence="5 6" id="KW-0472">Membrane</keyword>
<gene>
    <name evidence="7" type="ORF">GOP47_0023154</name>
</gene>
<dbReference type="OrthoDB" id="776561at2759"/>
<sequence length="477" mass="52554">MESLYVAVIAFSEFARNRAAFTKQQSPSFMSAFYDRAVRTNSYNEIVTKINVLAEQSSAQNASEGLQAPVHTDRLLEPTQEAVDSFLREQTGSEPPEMMRMATDFFDNSRMASKLCGTILQSIDKTRGQCERMDATLAEMPRSGEALGFMQQRVLVQGLSEMAAAENSFANSEACEMFVNVRNRYILLSLEVEERRRVVGRKVKMLRRWKGGCIGIAIALVAGATLGAVVVATHVVVSVAAAPAVALAAAVARGQVLQKREGVNDSGREVTGRGLEMDENEPRTQENVVAMTERATLHMDMSDALAKKAETSNDRTEKDATACGLEPRDGNIAVETNRSNGVVIMADLSQRGGCVRRWQGGGRGGDCWCWGMAMLVGQSVKLDALARSNFLVNRMLDTLRCLVTGLQDDVERNKRLVEFGWVHREEAACVQQVGKQLFRSHVHLVRQLANLEEQVVVCFLLINKARGNVLQEFSLKA</sequence>
<comment type="subcellular location">
    <subcellularLocation>
        <location evidence="1">Membrane</location>
    </subcellularLocation>
</comment>
<evidence type="ECO:0000313" key="7">
    <source>
        <dbReference type="EMBL" id="KAI5062615.1"/>
    </source>
</evidence>
<evidence type="ECO:0000256" key="4">
    <source>
        <dbReference type="ARBA" id="ARBA00022989"/>
    </source>
</evidence>
<dbReference type="InterPro" id="IPR007749">
    <property type="entry name" value="DUF677"/>
</dbReference>
<dbReference type="PANTHER" id="PTHR31113">
    <property type="entry name" value="UPF0496 PROTEIN 3-RELATED"/>
    <property type="match status" value="1"/>
</dbReference>